<dbReference type="Proteomes" id="UP000594459">
    <property type="component" value="Chromosome"/>
</dbReference>
<accession>A0A7S8F380</accession>
<evidence type="ECO:0000259" key="6">
    <source>
        <dbReference type="PROSITE" id="PS50035"/>
    </source>
</evidence>
<evidence type="ECO:0000256" key="1">
    <source>
        <dbReference type="ARBA" id="ARBA00003145"/>
    </source>
</evidence>
<dbReference type="RefSeq" id="WP_200981355.1">
    <property type="nucleotide sequence ID" value="NZ_CP064654.1"/>
</dbReference>
<organism evidence="7 8">
    <name type="scientific">Qipengyuania soli</name>
    <dbReference type="NCBI Taxonomy" id="2782568"/>
    <lineage>
        <taxon>Bacteria</taxon>
        <taxon>Pseudomonadati</taxon>
        <taxon>Pseudomonadota</taxon>
        <taxon>Alphaproteobacteria</taxon>
        <taxon>Sphingomonadales</taxon>
        <taxon>Erythrobacteraceae</taxon>
        <taxon>Qipengyuania</taxon>
    </lineage>
</organism>
<sequence length="395" mass="44525">MGESETTPATAPYADPPPFAVEAQGQSLTFYPAGADRREALMEIVASAKERLDICFYIFAEDRVSAELRDALAAAARRGVAVTLIIDRFGASASDAFLQPLVDAGGRFFCFSPRIGLRYLIRNHQKMVIADGKRALFGGFNIEDSYFAPPEENGWNDLAIGIEGDAVGGLTDWFERLADWTDDKDAHFRAIRETVGKWEWTAPEGHARWLVGGPTRGLSSWARSVTRDLVDGEKLDIFMAYFSPPYTLLRRIARVARKGHTRLLMAAKSDNGATLGATRSLYSYLLKRGAKIWEFSPCKLHTKLLVLDDAVYMGSANFDMRSLYLNLEIMLRIEDRVLADTLREYIGRQIAASEEITPELHRQRRTVFNRVRWWMGWVLVSVIDYTVTRRLNLGI</sequence>
<evidence type="ECO:0000256" key="2">
    <source>
        <dbReference type="ARBA" id="ARBA00004613"/>
    </source>
</evidence>
<evidence type="ECO:0000256" key="3">
    <source>
        <dbReference type="ARBA" id="ARBA00018392"/>
    </source>
</evidence>
<protein>
    <recommendedName>
        <fullName evidence="3">Phospholipase D</fullName>
    </recommendedName>
    <alternativeName>
        <fullName evidence="5">Choline phosphatase</fullName>
    </alternativeName>
</protein>
<keyword evidence="8" id="KW-1185">Reference proteome</keyword>
<dbReference type="PROSITE" id="PS50035">
    <property type="entry name" value="PLD"/>
    <property type="match status" value="2"/>
</dbReference>
<evidence type="ECO:0000313" key="7">
    <source>
        <dbReference type="EMBL" id="QPC98349.1"/>
    </source>
</evidence>
<dbReference type="GO" id="GO:0030572">
    <property type="term" value="F:phosphatidyltransferase activity"/>
    <property type="evidence" value="ECO:0007669"/>
    <property type="project" value="UniProtKB-ARBA"/>
</dbReference>
<feature type="domain" description="PLD phosphodiesterase" evidence="6">
    <location>
        <begin position="300"/>
        <end position="322"/>
    </location>
</feature>
<comment type="function">
    <text evidence="1">Could be a virulence factor.</text>
</comment>
<gene>
    <name evidence="7" type="ORF">IRL76_10855</name>
</gene>
<name>A0A7S8F380_9SPHN</name>
<dbReference type="AlphaFoldDB" id="A0A7S8F380"/>
<dbReference type="PANTHER" id="PTHR21248">
    <property type="entry name" value="CARDIOLIPIN SYNTHASE"/>
    <property type="match status" value="1"/>
</dbReference>
<dbReference type="SUPFAM" id="SSF56024">
    <property type="entry name" value="Phospholipase D/nuclease"/>
    <property type="match status" value="2"/>
</dbReference>
<comment type="subcellular location">
    <subcellularLocation>
        <location evidence="2">Secreted</location>
    </subcellularLocation>
</comment>
<keyword evidence="4" id="KW-0964">Secreted</keyword>
<dbReference type="EMBL" id="CP064654">
    <property type="protein sequence ID" value="QPC98349.1"/>
    <property type="molecule type" value="Genomic_DNA"/>
</dbReference>
<evidence type="ECO:0000256" key="5">
    <source>
        <dbReference type="ARBA" id="ARBA00029594"/>
    </source>
</evidence>
<evidence type="ECO:0000313" key="8">
    <source>
        <dbReference type="Proteomes" id="UP000594459"/>
    </source>
</evidence>
<proteinExistence type="predicted"/>
<dbReference type="SMART" id="SM00155">
    <property type="entry name" value="PLDc"/>
    <property type="match status" value="2"/>
</dbReference>
<dbReference type="PANTHER" id="PTHR21248:SF22">
    <property type="entry name" value="PHOSPHOLIPASE D"/>
    <property type="match status" value="1"/>
</dbReference>
<dbReference type="GO" id="GO:0005576">
    <property type="term" value="C:extracellular region"/>
    <property type="evidence" value="ECO:0007669"/>
    <property type="project" value="UniProtKB-SubCell"/>
</dbReference>
<dbReference type="InterPro" id="IPR025202">
    <property type="entry name" value="PLD-like_dom"/>
</dbReference>
<dbReference type="KEGG" id="qso:IRL76_10855"/>
<dbReference type="Gene3D" id="3.30.870.10">
    <property type="entry name" value="Endonuclease Chain A"/>
    <property type="match status" value="2"/>
</dbReference>
<dbReference type="GO" id="GO:0032049">
    <property type="term" value="P:cardiolipin biosynthetic process"/>
    <property type="evidence" value="ECO:0007669"/>
    <property type="project" value="UniProtKB-ARBA"/>
</dbReference>
<dbReference type="Pfam" id="PF13091">
    <property type="entry name" value="PLDc_2"/>
    <property type="match status" value="2"/>
</dbReference>
<feature type="domain" description="PLD phosphodiesterase" evidence="6">
    <location>
        <begin position="119"/>
        <end position="146"/>
    </location>
</feature>
<reference evidence="7 8" key="1">
    <citation type="submission" date="2020-11" db="EMBL/GenBank/DDBJ databases">
        <title>The genome sequence of Erythrobacter sp. 6D36.</title>
        <authorList>
            <person name="Liu Y."/>
        </authorList>
    </citation>
    <scope>NUCLEOTIDE SEQUENCE [LARGE SCALE GENOMIC DNA]</scope>
    <source>
        <strain evidence="7 8">6D36</strain>
    </source>
</reference>
<dbReference type="InterPro" id="IPR001736">
    <property type="entry name" value="PLipase_D/transphosphatidylase"/>
</dbReference>
<evidence type="ECO:0000256" key="4">
    <source>
        <dbReference type="ARBA" id="ARBA00022525"/>
    </source>
</evidence>